<accession>A0A1G4NWG0</accession>
<proteinExistence type="inferred from homology"/>
<sequence length="65" mass="7756">MPKLKTSSSISKRFKVTPTQKLLRRRGCKSHLLEKKPQVRKKRLAKVVEVSKSRFRVFRQKLKSY</sequence>
<dbReference type="PANTHER" id="PTHR33343:SF1">
    <property type="entry name" value="LARGE RIBOSOMAL SUBUNIT PROTEIN BL35M"/>
    <property type="match status" value="1"/>
</dbReference>
<name>A0A1G4NWG0_9FLOR</name>
<dbReference type="InterPro" id="IPR001706">
    <property type="entry name" value="Ribosomal_bL35"/>
</dbReference>
<keyword evidence="5" id="KW-0150">Chloroplast</keyword>
<dbReference type="PROSITE" id="PS00936">
    <property type="entry name" value="RIBOSOMAL_L35"/>
    <property type="match status" value="1"/>
</dbReference>
<dbReference type="Pfam" id="PF01632">
    <property type="entry name" value="Ribosomal_L35p"/>
    <property type="match status" value="1"/>
</dbReference>
<gene>
    <name evidence="4 5" type="primary">rpl35</name>
    <name evidence="5" type="ORF">H1444_137</name>
</gene>
<reference evidence="5" key="2">
    <citation type="submission" date="2016-10" db="EMBL/GenBank/DDBJ databases">
        <authorList>
            <person name="de Groot N.N."/>
        </authorList>
    </citation>
    <scope>NUCLEOTIDE SEQUENCE</scope>
    <source>
        <strain evidence="5">H.1444</strain>
    </source>
</reference>
<keyword evidence="5" id="KW-0934">Plastid</keyword>
<dbReference type="PANTHER" id="PTHR33343">
    <property type="entry name" value="54S RIBOSOMAL PROTEIN BL35M"/>
    <property type="match status" value="1"/>
</dbReference>
<evidence type="ECO:0000256" key="4">
    <source>
        <dbReference type="HAMAP-Rule" id="MF_00514"/>
    </source>
</evidence>
<organism evidence="5">
    <name type="scientific">Nemalion sp. H.1444</name>
    <dbReference type="NCBI Taxonomy" id="1907586"/>
    <lineage>
        <taxon>Eukaryota</taxon>
        <taxon>Rhodophyta</taxon>
        <taxon>Florideophyceae</taxon>
        <taxon>Nemaliophycidae</taxon>
        <taxon>Nemaliales</taxon>
        <taxon>Nemaliaceae</taxon>
        <taxon>Nemalion</taxon>
    </lineage>
</organism>
<geneLocation type="chloroplast" evidence="5"/>
<comment type="similarity">
    <text evidence="1 4">Belongs to the bacterial ribosomal protein bL35 family.</text>
</comment>
<dbReference type="AlphaFoldDB" id="A0A1G4NWG0"/>
<dbReference type="GO" id="GO:0003735">
    <property type="term" value="F:structural constituent of ribosome"/>
    <property type="evidence" value="ECO:0007669"/>
    <property type="project" value="InterPro"/>
</dbReference>
<evidence type="ECO:0000256" key="3">
    <source>
        <dbReference type="ARBA" id="ARBA00023274"/>
    </source>
</evidence>
<evidence type="ECO:0000313" key="5">
    <source>
        <dbReference type="EMBL" id="SCW23000.1"/>
    </source>
</evidence>
<dbReference type="InterPro" id="IPR021137">
    <property type="entry name" value="Ribosomal_bL35-like"/>
</dbReference>
<keyword evidence="2 4" id="KW-0689">Ribosomal protein</keyword>
<dbReference type="SUPFAM" id="SSF143034">
    <property type="entry name" value="L35p-like"/>
    <property type="match status" value="1"/>
</dbReference>
<dbReference type="HAMAP" id="MF_00514">
    <property type="entry name" value="Ribosomal_bL35"/>
    <property type="match status" value="1"/>
</dbReference>
<dbReference type="PRINTS" id="PR00064">
    <property type="entry name" value="RIBOSOMALL35"/>
</dbReference>
<dbReference type="GO" id="GO:0015934">
    <property type="term" value="C:large ribosomal subunit"/>
    <property type="evidence" value="ECO:0007669"/>
    <property type="project" value="TreeGrafter"/>
</dbReference>
<dbReference type="InterPro" id="IPR037229">
    <property type="entry name" value="Ribosomal_bL35_sf"/>
</dbReference>
<reference evidence="5" key="1">
    <citation type="submission" date="2016-10" db="EMBL/GenBank/DDBJ databases">
        <title>Chloroplast genomes as a tool to resolve red algal phylogenies: a case study in the Nemaliales.</title>
        <authorList>
            <person name="Costa J.F."/>
            <person name="Lin S.M."/>
            <person name="Macaya E.C."/>
            <person name="Fernandez-Garcia C."/>
            <person name="Verbruggen H."/>
        </authorList>
    </citation>
    <scope>NUCLEOTIDE SEQUENCE</scope>
    <source>
        <strain evidence="5">H.1444</strain>
    </source>
</reference>
<dbReference type="Gene3D" id="4.10.410.60">
    <property type="match status" value="1"/>
</dbReference>
<protein>
    <recommendedName>
        <fullName evidence="4">Large ribosomal subunit protein bL35c</fullName>
    </recommendedName>
</protein>
<comment type="subcellular location">
    <subcellularLocation>
        <location evidence="4">Plastid</location>
        <location evidence="4">Chloroplast</location>
    </subcellularLocation>
</comment>
<evidence type="ECO:0000256" key="1">
    <source>
        <dbReference type="ARBA" id="ARBA00006598"/>
    </source>
</evidence>
<keyword evidence="3 4" id="KW-0687">Ribonucleoprotein</keyword>
<dbReference type="EMBL" id="LT622871">
    <property type="protein sequence ID" value="SCW23000.1"/>
    <property type="molecule type" value="Genomic_DNA"/>
</dbReference>
<dbReference type="GO" id="GO:0009507">
    <property type="term" value="C:chloroplast"/>
    <property type="evidence" value="ECO:0007669"/>
    <property type="project" value="UniProtKB-SubCell"/>
</dbReference>
<dbReference type="NCBIfam" id="TIGR00001">
    <property type="entry name" value="rpmI_bact"/>
    <property type="match status" value="1"/>
</dbReference>
<dbReference type="GO" id="GO:0006412">
    <property type="term" value="P:translation"/>
    <property type="evidence" value="ECO:0007669"/>
    <property type="project" value="UniProtKB-UniRule"/>
</dbReference>
<dbReference type="InterPro" id="IPR018265">
    <property type="entry name" value="Ribosomal_bL35_CS"/>
</dbReference>
<evidence type="ECO:0000256" key="2">
    <source>
        <dbReference type="ARBA" id="ARBA00022980"/>
    </source>
</evidence>